<accession>A0A1H1SXE9</accession>
<feature type="region of interest" description="Disordered" evidence="1">
    <location>
        <begin position="1"/>
        <end position="41"/>
    </location>
</feature>
<evidence type="ECO:0000256" key="1">
    <source>
        <dbReference type="SAM" id="MobiDB-lite"/>
    </source>
</evidence>
<protein>
    <submittedName>
        <fullName evidence="2">Uncharacterized protein</fullName>
    </submittedName>
</protein>
<dbReference type="EMBL" id="LT629772">
    <property type="protein sequence ID" value="SDS52675.1"/>
    <property type="molecule type" value="Genomic_DNA"/>
</dbReference>
<gene>
    <name evidence="2" type="ORF">SAMN04489812_2176</name>
</gene>
<dbReference type="OrthoDB" id="3731103at2"/>
<reference evidence="2 3" key="1">
    <citation type="submission" date="2016-10" db="EMBL/GenBank/DDBJ databases">
        <authorList>
            <person name="de Groot N.N."/>
        </authorList>
    </citation>
    <scope>NUCLEOTIDE SEQUENCE [LARGE SCALE GENOMIC DNA]</scope>
    <source>
        <strain evidence="2 3">DSM 21800</strain>
    </source>
</reference>
<dbReference type="RefSeq" id="WP_157683374.1">
    <property type="nucleotide sequence ID" value="NZ_LT629772.1"/>
</dbReference>
<proteinExistence type="predicted"/>
<evidence type="ECO:0000313" key="2">
    <source>
        <dbReference type="EMBL" id="SDS52675.1"/>
    </source>
</evidence>
<dbReference type="AlphaFoldDB" id="A0A1H1SXE9"/>
<evidence type="ECO:0000313" key="3">
    <source>
        <dbReference type="Proteomes" id="UP000199103"/>
    </source>
</evidence>
<dbReference type="Proteomes" id="UP000199103">
    <property type="component" value="Chromosome I"/>
</dbReference>
<name>A0A1H1SXE9_9ACTN</name>
<organism evidence="2 3">
    <name type="scientific">Microlunatus soli</name>
    <dbReference type="NCBI Taxonomy" id="630515"/>
    <lineage>
        <taxon>Bacteria</taxon>
        <taxon>Bacillati</taxon>
        <taxon>Actinomycetota</taxon>
        <taxon>Actinomycetes</taxon>
        <taxon>Propionibacteriales</taxon>
        <taxon>Propionibacteriaceae</taxon>
        <taxon>Microlunatus</taxon>
    </lineage>
</organism>
<keyword evidence="3" id="KW-1185">Reference proteome</keyword>
<sequence length="181" mass="19757">MPDGERPGVVPSAVAPSKGSKQSADTEKDKPSTTSDRGSVEHAYRAGFAEATRIQRMGGSAKPTRELKQTMTGNYLELNMEGIAPGVTGTGVLRIGVVVTALNEERGRAVLVGCEDWSRFEVVDDESGKPLWDPGSRYLIQHMVAEKGPDDRWRVADLRSTEALTKSEWKRNACVRDGNVR</sequence>